<evidence type="ECO:0000313" key="6">
    <source>
        <dbReference type="EMBL" id="OBK15063.1"/>
    </source>
</evidence>
<reference evidence="6 7" key="1">
    <citation type="submission" date="2016-06" db="EMBL/GenBank/DDBJ databases">
        <authorList>
            <person name="Kjaerup R.B."/>
            <person name="Dalgaard T.S."/>
            <person name="Juul-Madsen H.R."/>
        </authorList>
    </citation>
    <scope>NUCLEOTIDE SEQUENCE [LARGE SCALE GENOMIC DNA]</scope>
    <source>
        <strain evidence="6 7">1245139.5</strain>
    </source>
</reference>
<comment type="caution">
    <text evidence="6">The sequence shown here is derived from an EMBL/GenBank/DDBJ whole genome shotgun (WGS) entry which is preliminary data.</text>
</comment>
<comment type="subcellular location">
    <subcellularLocation>
        <location evidence="1">Membrane</location>
        <topology evidence="1">Multi-pass membrane protein</topology>
    </subcellularLocation>
</comment>
<keyword evidence="4 5" id="KW-0472">Membrane</keyword>
<dbReference type="GO" id="GO:0022857">
    <property type="term" value="F:transmembrane transporter activity"/>
    <property type="evidence" value="ECO:0007669"/>
    <property type="project" value="InterPro"/>
</dbReference>
<dbReference type="CDD" id="cd17393">
    <property type="entry name" value="MFS_MosC_like"/>
    <property type="match status" value="1"/>
</dbReference>
<organism evidence="6 7">
    <name type="scientific">Mycobacterium asiaticum</name>
    <dbReference type="NCBI Taxonomy" id="1790"/>
    <lineage>
        <taxon>Bacteria</taxon>
        <taxon>Bacillati</taxon>
        <taxon>Actinomycetota</taxon>
        <taxon>Actinomycetes</taxon>
        <taxon>Mycobacteriales</taxon>
        <taxon>Mycobacteriaceae</taxon>
        <taxon>Mycobacterium</taxon>
    </lineage>
</organism>
<evidence type="ECO:0000256" key="1">
    <source>
        <dbReference type="ARBA" id="ARBA00004141"/>
    </source>
</evidence>
<feature type="transmembrane region" description="Helical" evidence="5">
    <location>
        <begin position="217"/>
        <end position="236"/>
    </location>
</feature>
<protein>
    <submittedName>
        <fullName evidence="6">MFS transporter</fullName>
    </submittedName>
</protein>
<feature type="transmembrane region" description="Helical" evidence="5">
    <location>
        <begin position="284"/>
        <end position="303"/>
    </location>
</feature>
<evidence type="ECO:0000256" key="3">
    <source>
        <dbReference type="ARBA" id="ARBA00022989"/>
    </source>
</evidence>
<evidence type="ECO:0000256" key="4">
    <source>
        <dbReference type="ARBA" id="ARBA00023136"/>
    </source>
</evidence>
<feature type="transmembrane region" description="Helical" evidence="5">
    <location>
        <begin position="149"/>
        <end position="170"/>
    </location>
</feature>
<gene>
    <name evidence="6" type="ORF">A5636_06680</name>
</gene>
<dbReference type="Gene3D" id="1.20.1250.20">
    <property type="entry name" value="MFS general substrate transporter like domains"/>
    <property type="match status" value="2"/>
</dbReference>
<feature type="transmembrane region" description="Helical" evidence="5">
    <location>
        <begin position="309"/>
        <end position="327"/>
    </location>
</feature>
<keyword evidence="7" id="KW-1185">Reference proteome</keyword>
<dbReference type="AlphaFoldDB" id="A0A1A3MYS7"/>
<sequence length="400" mass="40678">MRSLIPIPPDVLDAARLRRAKLGVTAVFVAHAVVFSSWAAHIPQVKAHLGLSDAALGTALFGAPLGSVLATVGCHWALPRWGSHRVVPVMVAGYAFAGMTVGLAPSGRWLFAALALWGTFQGGLDVAMNTQAGTVERVAHRPIMARFHGMWSVGALLGATIGAACVSVGIGLAPQLTVLGVVVLIVGAALTRGLMADEAAPTGSDADGRGRSWMNRTVAILAAVAFASFLCEGAAADWSAIYVHDVVGAAAGIAGLSYAAYTLAMVIVRFGAMRLHSRVPARRLLPTLAVIAAVGMSVTLATANPLLSVIGFASLGAGVALLVPTAFSAAYSAGRRGSAIAIVAATGWLGYLLSPPLIGHLAQLIGLSGALVGIPVVILVAAVAIAGSRAFDAADEFHRD</sequence>
<dbReference type="Proteomes" id="UP000093629">
    <property type="component" value="Unassembled WGS sequence"/>
</dbReference>
<dbReference type="InterPro" id="IPR036259">
    <property type="entry name" value="MFS_trans_sf"/>
</dbReference>
<evidence type="ECO:0000256" key="5">
    <source>
        <dbReference type="SAM" id="Phobius"/>
    </source>
</evidence>
<dbReference type="PANTHER" id="PTHR23514:SF13">
    <property type="entry name" value="INNER MEMBRANE PROTEIN YBJJ"/>
    <property type="match status" value="1"/>
</dbReference>
<evidence type="ECO:0000313" key="7">
    <source>
        <dbReference type="Proteomes" id="UP000093629"/>
    </source>
</evidence>
<feature type="transmembrane region" description="Helical" evidence="5">
    <location>
        <begin position="339"/>
        <end position="358"/>
    </location>
</feature>
<name>A0A1A3MYS7_MYCAS</name>
<dbReference type="EMBL" id="LZLQ01000090">
    <property type="protein sequence ID" value="OBK15063.1"/>
    <property type="molecule type" value="Genomic_DNA"/>
</dbReference>
<feature type="transmembrane region" description="Helical" evidence="5">
    <location>
        <begin position="248"/>
        <end position="272"/>
    </location>
</feature>
<proteinExistence type="predicted"/>
<feature type="transmembrane region" description="Helical" evidence="5">
    <location>
        <begin position="109"/>
        <end position="128"/>
    </location>
</feature>
<dbReference type="SUPFAM" id="SSF103473">
    <property type="entry name" value="MFS general substrate transporter"/>
    <property type="match status" value="1"/>
</dbReference>
<accession>A0A1A3MYS7</accession>
<keyword evidence="2 5" id="KW-0812">Transmembrane</keyword>
<evidence type="ECO:0000256" key="2">
    <source>
        <dbReference type="ARBA" id="ARBA00022692"/>
    </source>
</evidence>
<feature type="transmembrane region" description="Helical" evidence="5">
    <location>
        <begin position="364"/>
        <end position="386"/>
    </location>
</feature>
<dbReference type="Pfam" id="PF07690">
    <property type="entry name" value="MFS_1"/>
    <property type="match status" value="1"/>
</dbReference>
<feature type="transmembrane region" description="Helical" evidence="5">
    <location>
        <begin position="20"/>
        <end position="42"/>
    </location>
</feature>
<dbReference type="InterPro" id="IPR051788">
    <property type="entry name" value="MFS_Transporter"/>
</dbReference>
<dbReference type="PANTHER" id="PTHR23514">
    <property type="entry name" value="BYPASS OF STOP CODON PROTEIN 6"/>
    <property type="match status" value="1"/>
</dbReference>
<feature type="transmembrane region" description="Helical" evidence="5">
    <location>
        <begin position="85"/>
        <end position="103"/>
    </location>
</feature>
<keyword evidence="3 5" id="KW-1133">Transmembrane helix</keyword>
<feature type="transmembrane region" description="Helical" evidence="5">
    <location>
        <begin position="176"/>
        <end position="196"/>
    </location>
</feature>
<dbReference type="InterPro" id="IPR011701">
    <property type="entry name" value="MFS"/>
</dbReference>
<dbReference type="GO" id="GO:0016020">
    <property type="term" value="C:membrane"/>
    <property type="evidence" value="ECO:0007669"/>
    <property type="project" value="UniProtKB-SubCell"/>
</dbReference>
<feature type="transmembrane region" description="Helical" evidence="5">
    <location>
        <begin position="54"/>
        <end position="78"/>
    </location>
</feature>